<sequence length="147" mass="16467">MRRRRETLLENSVSLQHSSVGSWSRPGFFAANGRAARREYRPRLRPPSTRLYVAHSHGRRHLYRPLLALQNGFVTRLGFAKNKSILLPWVAAGEIYPHSRASPSSSFFPPSLARALLPLRWLASPSQISSTQPSSKVVFFSTCALGP</sequence>
<dbReference type="Proteomes" id="UP000073492">
    <property type="component" value="Unassembled WGS sequence"/>
</dbReference>
<reference evidence="1 2" key="1">
    <citation type="submission" date="2015-07" db="EMBL/GenBank/DDBJ databases">
        <title>Comparative genomics of the Sigatoka disease complex on banana suggests a link between parallel evolutionary changes in Pseudocercospora fijiensis and Pseudocercospora eumusae and increased virulence on the banana host.</title>
        <authorList>
            <person name="Chang T.-C."/>
            <person name="Salvucci A."/>
            <person name="Crous P.W."/>
            <person name="Stergiopoulos I."/>
        </authorList>
    </citation>
    <scope>NUCLEOTIDE SEQUENCE [LARGE SCALE GENOMIC DNA]</scope>
    <source>
        <strain evidence="1 2">CBS 116634</strain>
    </source>
</reference>
<gene>
    <name evidence="1" type="ORF">AC579_6230</name>
</gene>
<keyword evidence="2" id="KW-1185">Reference proteome</keyword>
<accession>A0A139HBW9</accession>
<dbReference type="AlphaFoldDB" id="A0A139HBW9"/>
<evidence type="ECO:0000313" key="2">
    <source>
        <dbReference type="Proteomes" id="UP000073492"/>
    </source>
</evidence>
<organism evidence="1 2">
    <name type="scientific">Pseudocercospora musae</name>
    <dbReference type="NCBI Taxonomy" id="113226"/>
    <lineage>
        <taxon>Eukaryota</taxon>
        <taxon>Fungi</taxon>
        <taxon>Dikarya</taxon>
        <taxon>Ascomycota</taxon>
        <taxon>Pezizomycotina</taxon>
        <taxon>Dothideomycetes</taxon>
        <taxon>Dothideomycetidae</taxon>
        <taxon>Mycosphaerellales</taxon>
        <taxon>Mycosphaerellaceae</taxon>
        <taxon>Pseudocercospora</taxon>
    </lineage>
</organism>
<dbReference type="EMBL" id="LFZO01000696">
    <property type="protein sequence ID" value="KXS99943.1"/>
    <property type="molecule type" value="Genomic_DNA"/>
</dbReference>
<proteinExistence type="predicted"/>
<evidence type="ECO:0000313" key="1">
    <source>
        <dbReference type="EMBL" id="KXS99943.1"/>
    </source>
</evidence>
<protein>
    <submittedName>
        <fullName evidence="1">Uncharacterized protein</fullName>
    </submittedName>
</protein>
<comment type="caution">
    <text evidence="1">The sequence shown here is derived from an EMBL/GenBank/DDBJ whole genome shotgun (WGS) entry which is preliminary data.</text>
</comment>
<name>A0A139HBW9_9PEZI</name>